<gene>
    <name evidence="10" type="ORF">C8D87_107202</name>
    <name evidence="9" type="ORF">C8D88_113263</name>
</gene>
<accession>A0A316HPM0</accession>
<dbReference type="PROSITE" id="PS50850">
    <property type="entry name" value="MFS"/>
    <property type="match status" value="1"/>
</dbReference>
<evidence type="ECO:0000256" key="2">
    <source>
        <dbReference type="ARBA" id="ARBA00022448"/>
    </source>
</evidence>
<dbReference type="PRINTS" id="PR01036">
    <property type="entry name" value="TCRTETB"/>
</dbReference>
<evidence type="ECO:0000313" key="9">
    <source>
        <dbReference type="EMBL" id="PWK82670.1"/>
    </source>
</evidence>
<name>A0A316HPM0_9PSEU</name>
<dbReference type="Gene3D" id="1.20.1720.10">
    <property type="entry name" value="Multidrug resistance protein D"/>
    <property type="match status" value="1"/>
</dbReference>
<evidence type="ECO:0000256" key="7">
    <source>
        <dbReference type="SAM" id="Phobius"/>
    </source>
</evidence>
<feature type="transmembrane region" description="Helical" evidence="7">
    <location>
        <begin position="302"/>
        <end position="321"/>
    </location>
</feature>
<dbReference type="InterPro" id="IPR036259">
    <property type="entry name" value="MFS_trans_sf"/>
</dbReference>
<evidence type="ECO:0000313" key="12">
    <source>
        <dbReference type="Proteomes" id="UP000248714"/>
    </source>
</evidence>
<keyword evidence="4 7" id="KW-0812">Transmembrane</keyword>
<feature type="transmembrane region" description="Helical" evidence="7">
    <location>
        <begin position="165"/>
        <end position="187"/>
    </location>
</feature>
<feature type="domain" description="Major facilitator superfamily (MFS) profile" evidence="8">
    <location>
        <begin position="12"/>
        <end position="462"/>
    </location>
</feature>
<dbReference type="Proteomes" id="UP000246005">
    <property type="component" value="Unassembled WGS sequence"/>
</dbReference>
<evidence type="ECO:0000259" key="8">
    <source>
        <dbReference type="PROSITE" id="PS50850"/>
    </source>
</evidence>
<dbReference type="SUPFAM" id="SSF103473">
    <property type="entry name" value="MFS general substrate transporter"/>
    <property type="match status" value="1"/>
</dbReference>
<feature type="transmembrane region" description="Helical" evidence="7">
    <location>
        <begin position="78"/>
        <end position="97"/>
    </location>
</feature>
<feature type="transmembrane region" description="Helical" evidence="7">
    <location>
        <begin position="47"/>
        <end position="66"/>
    </location>
</feature>
<dbReference type="Proteomes" id="UP000248714">
    <property type="component" value="Unassembled WGS sequence"/>
</dbReference>
<dbReference type="Gene3D" id="1.20.1250.20">
    <property type="entry name" value="MFS general substrate transporter like domains"/>
    <property type="match status" value="1"/>
</dbReference>
<evidence type="ECO:0000313" key="11">
    <source>
        <dbReference type="Proteomes" id="UP000246005"/>
    </source>
</evidence>
<reference evidence="9 11" key="1">
    <citation type="submission" date="2018-05" db="EMBL/GenBank/DDBJ databases">
        <title>Genomic Encyclopedia of Type Strains, Phase IV (KMG-IV): sequencing the most valuable type-strain genomes for metagenomic binning, comparative biology and taxonomic classification.</title>
        <authorList>
            <person name="Goeker M."/>
        </authorList>
    </citation>
    <scope>NUCLEOTIDE SEQUENCE [LARGE SCALE GENOMIC DNA]</scope>
    <source>
        <strain evidence="10 12">DSM 45479</strain>
        <strain evidence="9 11">DSM 45480</strain>
    </source>
</reference>
<keyword evidence="2" id="KW-0813">Transport</keyword>
<feature type="transmembrane region" description="Helical" evidence="7">
    <location>
        <begin position="363"/>
        <end position="383"/>
    </location>
</feature>
<feature type="transmembrane region" description="Helical" evidence="7">
    <location>
        <begin position="226"/>
        <end position="247"/>
    </location>
</feature>
<feature type="transmembrane region" description="Helical" evidence="7">
    <location>
        <begin position="268"/>
        <end position="290"/>
    </location>
</feature>
<comment type="subcellular location">
    <subcellularLocation>
        <location evidence="1">Cell membrane</location>
        <topology evidence="1">Multi-pass membrane protein</topology>
    </subcellularLocation>
</comment>
<dbReference type="PANTHER" id="PTHR42718">
    <property type="entry name" value="MAJOR FACILITATOR SUPERFAMILY MULTIDRUG TRANSPORTER MFSC"/>
    <property type="match status" value="1"/>
</dbReference>
<organism evidence="9 11">
    <name type="scientific">Lentzea atacamensis</name>
    <dbReference type="NCBI Taxonomy" id="531938"/>
    <lineage>
        <taxon>Bacteria</taxon>
        <taxon>Bacillati</taxon>
        <taxon>Actinomycetota</taxon>
        <taxon>Actinomycetes</taxon>
        <taxon>Pseudonocardiales</taxon>
        <taxon>Pseudonocardiaceae</taxon>
        <taxon>Lentzea</taxon>
    </lineage>
</organism>
<evidence type="ECO:0000256" key="1">
    <source>
        <dbReference type="ARBA" id="ARBA00004651"/>
    </source>
</evidence>
<feature type="transmembrane region" description="Helical" evidence="7">
    <location>
        <begin position="12"/>
        <end position="35"/>
    </location>
</feature>
<evidence type="ECO:0000256" key="5">
    <source>
        <dbReference type="ARBA" id="ARBA00022989"/>
    </source>
</evidence>
<dbReference type="AlphaFoldDB" id="A0A316HPM0"/>
<keyword evidence="5 7" id="KW-1133">Transmembrane helix</keyword>
<keyword evidence="6 7" id="KW-0472">Membrane</keyword>
<dbReference type="GO" id="GO:0022857">
    <property type="term" value="F:transmembrane transporter activity"/>
    <property type="evidence" value="ECO:0007669"/>
    <property type="project" value="InterPro"/>
</dbReference>
<evidence type="ECO:0000313" key="10">
    <source>
        <dbReference type="EMBL" id="RAS63053.1"/>
    </source>
</evidence>
<dbReference type="EMBL" id="QGHB01000013">
    <property type="protein sequence ID" value="PWK82670.1"/>
    <property type="molecule type" value="Genomic_DNA"/>
</dbReference>
<dbReference type="EMBL" id="QLTT01000007">
    <property type="protein sequence ID" value="RAS63053.1"/>
    <property type="molecule type" value="Genomic_DNA"/>
</dbReference>
<evidence type="ECO:0000256" key="4">
    <source>
        <dbReference type="ARBA" id="ARBA00022692"/>
    </source>
</evidence>
<sequence>MSNANHGRTGLVLLACCVGQLLVVLDGTIMNVALPSIESALSFDANSLQWVINAYLIPTAGLLLLAGRMADLFSRRGFFLAGIALFTVASLAGGFAQDATQLIIARAGQGVGVALMSPATLTVLGTTFTEPAQRAKAFGLWGAAGGSGGAIGVLAGGVVTEWLSWRWVMLLNVPVGIALFIVAAISITPSAVQAGPRKLDILGAVSVTIGIAALVFGIAQGEREGWGSPVSLISFAVAVVGIAVFLYDQAKIASAPLVPLNVFRNRSIVAANISMFCVGAAMASTFYFLTLLMQFVLGYSPLVTGLSYLPLSVAIFLGAGMVAPQTSKLGGRFTLLSGLVAGVIGLGWLSFVDSRATFVADLLGPSLLFGVGVGMVLGTVANLATAALPSSQQGLASGLLTTGQALGGAAGLAVLVAVANFSGGESRVPEQMASGYANAFLGTAVLLVIAALAAAAMPKVSRDASDESAPEPVVAHI</sequence>
<feature type="transmembrane region" description="Helical" evidence="7">
    <location>
        <begin position="199"/>
        <end position="220"/>
    </location>
</feature>
<feature type="transmembrane region" description="Helical" evidence="7">
    <location>
        <begin position="439"/>
        <end position="457"/>
    </location>
</feature>
<dbReference type="PANTHER" id="PTHR42718:SF46">
    <property type="entry name" value="BLR6921 PROTEIN"/>
    <property type="match status" value="1"/>
</dbReference>
<comment type="caution">
    <text evidence="9">The sequence shown here is derived from an EMBL/GenBank/DDBJ whole genome shotgun (WGS) entry which is preliminary data.</text>
</comment>
<keyword evidence="12" id="KW-1185">Reference proteome</keyword>
<dbReference type="InterPro" id="IPR011701">
    <property type="entry name" value="MFS"/>
</dbReference>
<dbReference type="Pfam" id="PF07690">
    <property type="entry name" value="MFS_1"/>
    <property type="match status" value="1"/>
</dbReference>
<feature type="transmembrane region" description="Helical" evidence="7">
    <location>
        <begin position="333"/>
        <end position="351"/>
    </location>
</feature>
<evidence type="ECO:0000256" key="6">
    <source>
        <dbReference type="ARBA" id="ARBA00023136"/>
    </source>
</evidence>
<dbReference type="InterPro" id="IPR020846">
    <property type="entry name" value="MFS_dom"/>
</dbReference>
<feature type="transmembrane region" description="Helical" evidence="7">
    <location>
        <begin position="138"/>
        <end position="159"/>
    </location>
</feature>
<evidence type="ECO:0000256" key="3">
    <source>
        <dbReference type="ARBA" id="ARBA00022475"/>
    </source>
</evidence>
<proteinExistence type="predicted"/>
<keyword evidence="3" id="KW-1003">Cell membrane</keyword>
<feature type="transmembrane region" description="Helical" evidence="7">
    <location>
        <begin position="395"/>
        <end position="419"/>
    </location>
</feature>
<dbReference type="CDD" id="cd17321">
    <property type="entry name" value="MFS_MMR_MDR_like"/>
    <property type="match status" value="1"/>
</dbReference>
<feature type="transmembrane region" description="Helical" evidence="7">
    <location>
        <begin position="103"/>
        <end position="126"/>
    </location>
</feature>
<dbReference type="GO" id="GO:0005886">
    <property type="term" value="C:plasma membrane"/>
    <property type="evidence" value="ECO:0007669"/>
    <property type="project" value="UniProtKB-SubCell"/>
</dbReference>
<protein>
    <submittedName>
        <fullName evidence="9">EmrB/QacA subfamily drug resistance transporter</fullName>
    </submittedName>
</protein>